<comment type="caution">
    <text evidence="1">The sequence shown here is derived from an EMBL/GenBank/DDBJ whole genome shotgun (WGS) entry which is preliminary data.</text>
</comment>
<reference evidence="1 2" key="1">
    <citation type="submission" date="2017-12" db="EMBL/GenBank/DDBJ databases">
        <title>The draft genome sequence of Brumimicrobium saltpan LHR20.</title>
        <authorList>
            <person name="Do Z.-J."/>
            <person name="Luo H.-R."/>
        </authorList>
    </citation>
    <scope>NUCLEOTIDE SEQUENCE [LARGE SCALE GENOMIC DNA]</scope>
    <source>
        <strain evidence="1 2">LHR20</strain>
    </source>
</reference>
<dbReference type="Proteomes" id="UP000236654">
    <property type="component" value="Unassembled WGS sequence"/>
</dbReference>
<evidence type="ECO:0000313" key="1">
    <source>
        <dbReference type="EMBL" id="PKR80502.1"/>
    </source>
</evidence>
<dbReference type="OrthoDB" id="6120799at2"/>
<sequence>MSNTTTWASYLAKFDEILSQDNPPAPYDEAAFLDYLKLNRSRQKRWLKTANIDIELKKTIEKIDQEQTWYVITEPWCGDAAHSVPFIYKMTQLNPNIDLKIVWRDTEPYMIEDYLTNGGKSVPKVVIRDKNENDLHVWGPRPVECQKLYEELKAKDADFEEQKVALQNWYNKDKGVSIQKEFNGLLQS</sequence>
<dbReference type="Pfam" id="PF14595">
    <property type="entry name" value="Thioredoxin_9"/>
    <property type="match status" value="1"/>
</dbReference>
<proteinExistence type="predicted"/>
<keyword evidence="2" id="KW-1185">Reference proteome</keyword>
<dbReference type="EMBL" id="PJNI01000009">
    <property type="protein sequence ID" value="PKR80502.1"/>
    <property type="molecule type" value="Genomic_DNA"/>
</dbReference>
<evidence type="ECO:0000313" key="2">
    <source>
        <dbReference type="Proteomes" id="UP000236654"/>
    </source>
</evidence>
<dbReference type="Gene3D" id="3.40.30.10">
    <property type="entry name" value="Glutaredoxin"/>
    <property type="match status" value="1"/>
</dbReference>
<name>A0A2I0R1Q9_9FLAO</name>
<organism evidence="1 2">
    <name type="scientific">Brumimicrobium salinarum</name>
    <dbReference type="NCBI Taxonomy" id="2058658"/>
    <lineage>
        <taxon>Bacteria</taxon>
        <taxon>Pseudomonadati</taxon>
        <taxon>Bacteroidota</taxon>
        <taxon>Flavobacteriia</taxon>
        <taxon>Flavobacteriales</taxon>
        <taxon>Crocinitomicaceae</taxon>
        <taxon>Brumimicrobium</taxon>
    </lineage>
</organism>
<gene>
    <name evidence="1" type="ORF">CW751_08995</name>
</gene>
<protein>
    <submittedName>
        <fullName evidence="1">Thioredoxin family protein</fullName>
    </submittedName>
</protein>
<accession>A0A2I0R1Q9</accession>
<dbReference type="SUPFAM" id="SSF52833">
    <property type="entry name" value="Thioredoxin-like"/>
    <property type="match status" value="1"/>
</dbReference>
<dbReference type="AlphaFoldDB" id="A0A2I0R1Q9"/>
<dbReference type="InterPro" id="IPR036249">
    <property type="entry name" value="Thioredoxin-like_sf"/>
</dbReference>
<dbReference type="RefSeq" id="WP_101334672.1">
    <property type="nucleotide sequence ID" value="NZ_PJNI01000009.1"/>
</dbReference>